<organism evidence="2 3">
    <name type="scientific">Hirsutella rhossiliensis</name>
    <dbReference type="NCBI Taxonomy" id="111463"/>
    <lineage>
        <taxon>Eukaryota</taxon>
        <taxon>Fungi</taxon>
        <taxon>Dikarya</taxon>
        <taxon>Ascomycota</taxon>
        <taxon>Pezizomycotina</taxon>
        <taxon>Sordariomycetes</taxon>
        <taxon>Hypocreomycetidae</taxon>
        <taxon>Hypocreales</taxon>
        <taxon>Ophiocordycipitaceae</taxon>
        <taxon>Hirsutella</taxon>
    </lineage>
</organism>
<keyword evidence="2" id="KW-0808">Transferase</keyword>
<dbReference type="Proteomes" id="UP000824596">
    <property type="component" value="Unassembled WGS sequence"/>
</dbReference>
<name>A0A9P8N2B2_9HYPO</name>
<dbReference type="GO" id="GO:0003676">
    <property type="term" value="F:nucleic acid binding"/>
    <property type="evidence" value="ECO:0007669"/>
    <property type="project" value="InterPro"/>
</dbReference>
<dbReference type="CDD" id="cd09276">
    <property type="entry name" value="Rnase_HI_RT_non_LTR"/>
    <property type="match status" value="1"/>
</dbReference>
<evidence type="ECO:0000259" key="1">
    <source>
        <dbReference type="Pfam" id="PF00078"/>
    </source>
</evidence>
<evidence type="ECO:0000313" key="3">
    <source>
        <dbReference type="Proteomes" id="UP000824596"/>
    </source>
</evidence>
<dbReference type="InterPro" id="IPR000477">
    <property type="entry name" value="RT_dom"/>
</dbReference>
<dbReference type="SUPFAM" id="SSF53098">
    <property type="entry name" value="Ribonuclease H-like"/>
    <property type="match status" value="1"/>
</dbReference>
<dbReference type="InterPro" id="IPR012337">
    <property type="entry name" value="RNaseH-like_sf"/>
</dbReference>
<evidence type="ECO:0000313" key="2">
    <source>
        <dbReference type="EMBL" id="KAH0965317.1"/>
    </source>
</evidence>
<dbReference type="EMBL" id="JAIZPD010000003">
    <property type="protein sequence ID" value="KAH0965317.1"/>
    <property type="molecule type" value="Genomic_DNA"/>
</dbReference>
<accession>A0A9P8N2B2</accession>
<dbReference type="Pfam" id="PF00078">
    <property type="entry name" value="RVT_1"/>
    <property type="match status" value="1"/>
</dbReference>
<dbReference type="SUPFAM" id="SSF56219">
    <property type="entry name" value="DNase I-like"/>
    <property type="match status" value="1"/>
</dbReference>
<dbReference type="Gene3D" id="3.30.420.10">
    <property type="entry name" value="Ribonuclease H-like superfamily/Ribonuclease H"/>
    <property type="match status" value="1"/>
</dbReference>
<sequence>MHHRHPNNRSDRRALRVFQANVGKIPPAHDTALALADSERYDIILLQEPWTGLKDGRCLTKTHPAYDTFSPVTDWDGRDTRPRVMTYVRRSAGLVADQKRPAATRDILWLAVNGTTVVNFYRQPDYDAALEILLGRPTRAPRTIDLAFSNIPLADAIVEDHLATGSDHFTLSITLPSQALAPLPLCKIRLNSDEELKRFVELVEAGAAFIPTTTSTPSELDNFASALVDLLGCAARAAGRPVRKTTHGARWWNEECAKAAANYRAWRRVYPLGFDREVQLAKRELHNAVRRAKRLYWRDLIDSFADGDSVFRAVRWLKSSGPCQAPPLQVDGRVYETQLEKATALRRATLERRTASDDIPDPWIPVNTDKMIPFPDQVSFEEARDATLRTGNTSPGSDNITVRMLRAVWHAIEVVMIAKLGRRDLSTPRAWRPISLLSCLGKGLERLIARRLAWGSIHFGVLHPQQAGALPKRSAVDLVAALVHDIEEAFARKQVATLVTLDIQGAFDTVLCNRLVLRLREQGWPSNLARWAGSFMQDRSARIRYQDIVTDSSPSSASAAGSPVSPILFLLYTEPIYRLGHSQGRFGYADDTAILCVGNSLDETTAEASHHETDEHEAWPLPSAMRRAVCACVIPVLLYAAEAWYPGPKSPRWTKPSKEGPSGIGNLVKKMSKALYTSLRAILPVWRTTPTNVLHRRREYRPFLYSSKGVGRPLLRALKLSTKLTRSSSARRDQKLPLRRADEMLSSCPRPALLQRGFAEEQTAPLQSASKHETAKKFRDWLQALSPRTLVVYSDGSRSEEGHIGYGYAVHRDGSTVLSGKGRLGTAEVFDAEAKGALEGLKAAVSLPETDRIFVCLDNLATATCLRGTPNDSSQEVFLDFQSLAGASLPEPADGEPTLAHLRKIARLQRKEAFSAWWETSAPERYRDLRLKATTSCLVTTMRD</sequence>
<dbReference type="InterPro" id="IPR036397">
    <property type="entry name" value="RNaseH_sf"/>
</dbReference>
<dbReference type="GeneID" id="68352462"/>
<dbReference type="PANTHER" id="PTHR33481:SF1">
    <property type="entry name" value="ENDONUCLEASE_EXONUCLEASE_PHOSPHATASE DOMAIN-CONTAINING PROTEIN-RELATED"/>
    <property type="match status" value="1"/>
</dbReference>
<dbReference type="InterPro" id="IPR036691">
    <property type="entry name" value="Endo/exonu/phosph_ase_sf"/>
</dbReference>
<dbReference type="RefSeq" id="XP_044722830.1">
    <property type="nucleotide sequence ID" value="XM_044861804.1"/>
</dbReference>
<proteinExistence type="predicted"/>
<dbReference type="Gene3D" id="3.60.10.10">
    <property type="entry name" value="Endonuclease/exonuclease/phosphatase"/>
    <property type="match status" value="1"/>
</dbReference>
<keyword evidence="2" id="KW-0695">RNA-directed DNA polymerase</keyword>
<keyword evidence="2" id="KW-0548">Nucleotidyltransferase</keyword>
<dbReference type="OrthoDB" id="5145195at2759"/>
<protein>
    <submittedName>
        <fullName evidence="2">Reverse transcriptase (RNA-dependent DNA polymerase) domain-containing protein</fullName>
    </submittedName>
</protein>
<keyword evidence="3" id="KW-1185">Reference proteome</keyword>
<comment type="caution">
    <text evidence="2">The sequence shown here is derived from an EMBL/GenBank/DDBJ whole genome shotgun (WGS) entry which is preliminary data.</text>
</comment>
<dbReference type="AlphaFoldDB" id="A0A9P8N2B2"/>
<feature type="domain" description="Reverse transcriptase" evidence="1">
    <location>
        <begin position="428"/>
        <end position="600"/>
    </location>
</feature>
<reference evidence="2" key="1">
    <citation type="submission" date="2021-09" db="EMBL/GenBank/DDBJ databases">
        <title>A high-quality genome of the endoparasitic fungus Hirsutella rhossiliensis with a comparison of Hirsutella genomes reveals transposable elements contributing to genome size variation.</title>
        <authorList>
            <person name="Lin R."/>
            <person name="Jiao Y."/>
            <person name="Sun X."/>
            <person name="Ling J."/>
            <person name="Xie B."/>
            <person name="Cheng X."/>
        </authorList>
    </citation>
    <scope>NUCLEOTIDE SEQUENCE</scope>
    <source>
        <strain evidence="2">HR02</strain>
    </source>
</reference>
<dbReference type="GO" id="GO:0003964">
    <property type="term" value="F:RNA-directed DNA polymerase activity"/>
    <property type="evidence" value="ECO:0007669"/>
    <property type="project" value="UniProtKB-KW"/>
</dbReference>
<gene>
    <name evidence="2" type="ORF">HRG_03333</name>
</gene>
<dbReference type="PANTHER" id="PTHR33481">
    <property type="entry name" value="REVERSE TRANSCRIPTASE"/>
    <property type="match status" value="1"/>
</dbReference>